<evidence type="ECO:0000313" key="2">
    <source>
        <dbReference type="EMBL" id="MCB5363581.1"/>
    </source>
</evidence>
<reference evidence="2 3" key="1">
    <citation type="submission" date="2020-07" db="EMBL/GenBank/DDBJ databases">
        <title>Pusillimonas sp. nov., isolated from poultry manure in Taiwan.</title>
        <authorList>
            <person name="Lin S.-Y."/>
            <person name="Tang Y.-S."/>
            <person name="Young C.-C."/>
        </authorList>
    </citation>
    <scope>NUCLEOTIDE SEQUENCE [LARGE SCALE GENOMIC DNA]</scope>
    <source>
        <strain evidence="2 3">CC-YST705</strain>
    </source>
</reference>
<dbReference type="EMBL" id="JACDXW010000003">
    <property type="protein sequence ID" value="MCB5363581.1"/>
    <property type="molecule type" value="Genomic_DNA"/>
</dbReference>
<sequence length="155" mass="16501">MNLLYLLMALAGGAGLSIQAALNSRLSAGLGGQPLVASFFSFAIGALCLGAVALVQADWHNVAANIGQQPWWRWLGGAIGAAFVFTTVYLAPKIGITSAMFLFIIGQLTAGMFIDGFGLLQMAQRPVYWWKLAGLGVMLVGLVCFMFGDKVFLHE</sequence>
<dbReference type="RefSeq" id="WP_226953921.1">
    <property type="nucleotide sequence ID" value="NZ_JACDXW010000003.1"/>
</dbReference>
<evidence type="ECO:0000256" key="1">
    <source>
        <dbReference type="SAM" id="Phobius"/>
    </source>
</evidence>
<feature type="transmembrane region" description="Helical" evidence="1">
    <location>
        <begin position="36"/>
        <end position="59"/>
    </location>
</feature>
<dbReference type="PANTHER" id="PTHR34821">
    <property type="entry name" value="INNER MEMBRANE PROTEIN YDCZ"/>
    <property type="match status" value="1"/>
</dbReference>
<name>A0ABS8CC20_9BURK</name>
<gene>
    <name evidence="2" type="ORF">H0484_07440</name>
</gene>
<keyword evidence="3" id="KW-1185">Reference proteome</keyword>
<keyword evidence="1" id="KW-0472">Membrane</keyword>
<keyword evidence="1" id="KW-0812">Transmembrane</keyword>
<feature type="transmembrane region" description="Helical" evidence="1">
    <location>
        <begin position="96"/>
        <end position="120"/>
    </location>
</feature>
<dbReference type="PANTHER" id="PTHR34821:SF2">
    <property type="entry name" value="INNER MEMBRANE PROTEIN YDCZ"/>
    <property type="match status" value="1"/>
</dbReference>
<evidence type="ECO:0000313" key="3">
    <source>
        <dbReference type="Proteomes" id="UP000776983"/>
    </source>
</evidence>
<dbReference type="Proteomes" id="UP000776983">
    <property type="component" value="Unassembled WGS sequence"/>
</dbReference>
<organism evidence="2 3">
    <name type="scientific">Mesopusillimonas faecipullorum</name>
    <dbReference type="NCBI Taxonomy" id="2755040"/>
    <lineage>
        <taxon>Bacteria</taxon>
        <taxon>Pseudomonadati</taxon>
        <taxon>Pseudomonadota</taxon>
        <taxon>Betaproteobacteria</taxon>
        <taxon>Burkholderiales</taxon>
        <taxon>Alcaligenaceae</taxon>
        <taxon>Mesopusillimonas</taxon>
    </lineage>
</organism>
<accession>A0ABS8CC20</accession>
<protein>
    <submittedName>
        <fullName evidence="2">DMT family transporter</fullName>
    </submittedName>
</protein>
<keyword evidence="1" id="KW-1133">Transmembrane helix</keyword>
<proteinExistence type="predicted"/>
<dbReference type="Pfam" id="PF04657">
    <property type="entry name" value="DMT_YdcZ"/>
    <property type="match status" value="1"/>
</dbReference>
<feature type="transmembrane region" description="Helical" evidence="1">
    <location>
        <begin position="71"/>
        <end position="90"/>
    </location>
</feature>
<feature type="transmembrane region" description="Helical" evidence="1">
    <location>
        <begin position="127"/>
        <end position="148"/>
    </location>
</feature>
<comment type="caution">
    <text evidence="2">The sequence shown here is derived from an EMBL/GenBank/DDBJ whole genome shotgun (WGS) entry which is preliminary data.</text>
</comment>
<dbReference type="InterPro" id="IPR006750">
    <property type="entry name" value="YdcZ"/>
</dbReference>